<evidence type="ECO:0000313" key="3">
    <source>
        <dbReference type="Proteomes" id="UP000005446"/>
    </source>
</evidence>
<protein>
    <submittedName>
        <fullName evidence="2">Uncharacterized protein</fullName>
    </submittedName>
</protein>
<sequence length="349" mass="39945">MEVEELKARVRMLEHELDKERRGGGGGLVDRLSRLEELVDRNREEGASETKALYRGMEGIWHHIGLWNKRAPYYDDTIEGLVDDVHRMRNQLIEVDHASIRVEERVESLENSGAAIPILSRRRRASTPPSVIDDVEQSIERRGRPSPRDRETSIYRDMNDEDPNVRSFRERVSSVGSDPEAWTPFPFEKDTAAYKRCLSRGLHQVIVIPDATSFSFRTAISDAFQHILHGRQWQPLVAQLCNAKNLRGLPMLRQLERHLVDMDYNMEFLERNCAVVDDSGKILDLYIAMSEETLSWVELKDISPFKPGLEAAVTSSTARQTHDSNDRRPAAGDLVPNFFETQSLKPNPT</sequence>
<dbReference type="EMBL" id="AGUE01000083">
    <property type="protein sequence ID" value="EHL00381.1"/>
    <property type="molecule type" value="Genomic_DNA"/>
</dbReference>
<name>H0EM37_GLAL7</name>
<gene>
    <name evidence="2" type="ORF">M7I_3663</name>
</gene>
<feature type="region of interest" description="Disordered" evidence="1">
    <location>
        <begin position="314"/>
        <end position="349"/>
    </location>
</feature>
<feature type="compositionally biased region" description="Basic and acidic residues" evidence="1">
    <location>
        <begin position="320"/>
        <end position="330"/>
    </location>
</feature>
<organism evidence="2 3">
    <name type="scientific">Glarea lozoyensis (strain ATCC 74030 / MF5533)</name>
    <dbReference type="NCBI Taxonomy" id="1104152"/>
    <lineage>
        <taxon>Eukaryota</taxon>
        <taxon>Fungi</taxon>
        <taxon>Dikarya</taxon>
        <taxon>Ascomycota</taxon>
        <taxon>Pezizomycotina</taxon>
        <taxon>Leotiomycetes</taxon>
        <taxon>Helotiales</taxon>
        <taxon>Helotiaceae</taxon>
        <taxon>Glarea</taxon>
    </lineage>
</organism>
<evidence type="ECO:0000313" key="2">
    <source>
        <dbReference type="EMBL" id="EHL00381.1"/>
    </source>
</evidence>
<comment type="caution">
    <text evidence="2">The sequence shown here is derived from an EMBL/GenBank/DDBJ whole genome shotgun (WGS) entry which is preliminary data.</text>
</comment>
<dbReference type="HOGENOM" id="CLU_037656_0_0_1"/>
<dbReference type="InParanoid" id="H0EM37"/>
<dbReference type="OrthoDB" id="4187949at2759"/>
<dbReference type="Proteomes" id="UP000005446">
    <property type="component" value="Unassembled WGS sequence"/>
</dbReference>
<accession>H0EM37</accession>
<evidence type="ECO:0000256" key="1">
    <source>
        <dbReference type="SAM" id="MobiDB-lite"/>
    </source>
</evidence>
<dbReference type="AlphaFoldDB" id="H0EM37"/>
<keyword evidence="3" id="KW-1185">Reference proteome</keyword>
<proteinExistence type="predicted"/>
<feature type="compositionally biased region" description="Polar residues" evidence="1">
    <location>
        <begin position="339"/>
        <end position="349"/>
    </location>
</feature>
<reference evidence="2 3" key="1">
    <citation type="journal article" date="2012" name="Eukaryot. Cell">
        <title>Genome sequence of the fungus Glarea lozoyensis: the first genome sequence of a species from the Helotiaceae family.</title>
        <authorList>
            <person name="Youssar L."/>
            <person name="Gruening B.A."/>
            <person name="Erxleben A."/>
            <person name="Guenther S."/>
            <person name="Huettel W."/>
        </authorList>
    </citation>
    <scope>NUCLEOTIDE SEQUENCE [LARGE SCALE GENOMIC DNA]</scope>
    <source>
        <strain evidence="3">ATCC 74030 / MF5533</strain>
    </source>
</reference>